<dbReference type="CDD" id="cd06090">
    <property type="entry name" value="KOW_RPL27"/>
    <property type="match status" value="1"/>
</dbReference>
<dbReference type="PROSITE" id="PS01107">
    <property type="entry name" value="RIBOSOMAL_L27E"/>
    <property type="match status" value="1"/>
</dbReference>
<dbReference type="InterPro" id="IPR018262">
    <property type="entry name" value="Ribosomal_eL27_CS"/>
</dbReference>
<evidence type="ECO:0000256" key="3">
    <source>
        <dbReference type="ARBA" id="ARBA00023274"/>
    </source>
</evidence>
<dbReference type="GO" id="GO:1990904">
    <property type="term" value="C:ribonucleoprotein complex"/>
    <property type="evidence" value="ECO:0007669"/>
    <property type="project" value="UniProtKB-KW"/>
</dbReference>
<name>A0A835XX93_9CHLO</name>
<dbReference type="AlphaFoldDB" id="A0A835XX93"/>
<dbReference type="InterPro" id="IPR005824">
    <property type="entry name" value="KOW"/>
</dbReference>
<dbReference type="GO" id="GO:0006412">
    <property type="term" value="P:translation"/>
    <property type="evidence" value="ECO:0007669"/>
    <property type="project" value="InterPro"/>
</dbReference>
<dbReference type="OrthoDB" id="1908962at2759"/>
<evidence type="ECO:0000313" key="7">
    <source>
        <dbReference type="Proteomes" id="UP000612055"/>
    </source>
</evidence>
<dbReference type="FunFam" id="2.30.30.770:FF:000001">
    <property type="entry name" value="60S ribosomal protein L27"/>
    <property type="match status" value="1"/>
</dbReference>
<comment type="similarity">
    <text evidence="1 4">Belongs to the eukaryotic ribosomal protein eL27 family.</text>
</comment>
<dbReference type="InterPro" id="IPR008991">
    <property type="entry name" value="Translation_prot_SH3-like_sf"/>
</dbReference>
<keyword evidence="2 4" id="KW-0689">Ribosomal protein</keyword>
<sequence length="190" mass="21019">MSGLGKLGAEALRAEFESSEAFSEHMSGLGKLGAEALRAEFGSSEAFSDAGREGKMVKFLKTGKVVILLSGRYAGKKAVIVQNKDDGSSLRPYGHAVVVGLSKEPRKVVRSISQKKQARRSSIKTFVKTVNYQHMMPTRYTLDVDLKNVVSAEALETAAKKVDARKEAKKLLEEKFKSGKNRWFFTKLRF</sequence>
<evidence type="ECO:0000256" key="2">
    <source>
        <dbReference type="ARBA" id="ARBA00022980"/>
    </source>
</evidence>
<dbReference type="PANTHER" id="PTHR10497">
    <property type="entry name" value="60S RIBOSOMAL PROTEIN L27"/>
    <property type="match status" value="1"/>
</dbReference>
<dbReference type="EMBL" id="JAEHOE010000054">
    <property type="protein sequence ID" value="KAG2491317.1"/>
    <property type="molecule type" value="Genomic_DNA"/>
</dbReference>
<comment type="caution">
    <text evidence="6">The sequence shown here is derived from an EMBL/GenBank/DDBJ whole genome shotgun (WGS) entry which is preliminary data.</text>
</comment>
<dbReference type="InterPro" id="IPR041991">
    <property type="entry name" value="Ribosomal_eL27_KOW"/>
</dbReference>
<gene>
    <name evidence="6" type="ORF">HYH03_010323</name>
</gene>
<keyword evidence="7" id="KW-1185">Reference proteome</keyword>
<accession>A0A835XX93</accession>
<dbReference type="SUPFAM" id="SSF50104">
    <property type="entry name" value="Translation proteins SH3-like domain"/>
    <property type="match status" value="1"/>
</dbReference>
<organism evidence="6 7">
    <name type="scientific">Edaphochlamys debaryana</name>
    <dbReference type="NCBI Taxonomy" id="47281"/>
    <lineage>
        <taxon>Eukaryota</taxon>
        <taxon>Viridiplantae</taxon>
        <taxon>Chlorophyta</taxon>
        <taxon>core chlorophytes</taxon>
        <taxon>Chlorophyceae</taxon>
        <taxon>CS clade</taxon>
        <taxon>Chlamydomonadales</taxon>
        <taxon>Chlamydomonadales incertae sedis</taxon>
        <taxon>Edaphochlamys</taxon>
    </lineage>
</organism>
<dbReference type="Pfam" id="PF00467">
    <property type="entry name" value="KOW"/>
    <property type="match status" value="1"/>
</dbReference>
<dbReference type="GO" id="GO:0005840">
    <property type="term" value="C:ribosome"/>
    <property type="evidence" value="ECO:0007669"/>
    <property type="project" value="UniProtKB-KW"/>
</dbReference>
<dbReference type="Gene3D" id="2.30.30.770">
    <property type="match status" value="1"/>
</dbReference>
<evidence type="ECO:0000256" key="4">
    <source>
        <dbReference type="RuleBase" id="RU000575"/>
    </source>
</evidence>
<dbReference type="InterPro" id="IPR001141">
    <property type="entry name" value="Ribosomal_eL27"/>
</dbReference>
<reference evidence="6" key="1">
    <citation type="journal article" date="2020" name="bioRxiv">
        <title>Comparative genomics of Chlamydomonas.</title>
        <authorList>
            <person name="Craig R.J."/>
            <person name="Hasan A.R."/>
            <person name="Ness R.W."/>
            <person name="Keightley P.D."/>
        </authorList>
    </citation>
    <scope>NUCLEOTIDE SEQUENCE</scope>
    <source>
        <strain evidence="6">CCAP 11/70</strain>
    </source>
</reference>
<evidence type="ECO:0000256" key="1">
    <source>
        <dbReference type="ARBA" id="ARBA00009124"/>
    </source>
</evidence>
<proteinExistence type="inferred from homology"/>
<dbReference type="Pfam" id="PF01777">
    <property type="entry name" value="Ribosomal_L27e"/>
    <property type="match status" value="1"/>
</dbReference>
<dbReference type="InterPro" id="IPR038655">
    <property type="entry name" value="Ribosomal_eL27_sf"/>
</dbReference>
<evidence type="ECO:0000313" key="6">
    <source>
        <dbReference type="EMBL" id="KAG2491317.1"/>
    </source>
</evidence>
<keyword evidence="3 4" id="KW-0687">Ribonucleoprotein</keyword>
<dbReference type="Proteomes" id="UP000612055">
    <property type="component" value="Unassembled WGS sequence"/>
</dbReference>
<protein>
    <recommendedName>
        <fullName evidence="4">60S ribosomal protein L27</fullName>
    </recommendedName>
</protein>
<feature type="domain" description="KOW" evidence="5">
    <location>
        <begin position="63"/>
        <end position="87"/>
    </location>
</feature>
<dbReference type="GO" id="GO:0003735">
    <property type="term" value="F:structural constituent of ribosome"/>
    <property type="evidence" value="ECO:0007669"/>
    <property type="project" value="InterPro"/>
</dbReference>
<evidence type="ECO:0000259" key="5">
    <source>
        <dbReference type="Pfam" id="PF00467"/>
    </source>
</evidence>